<evidence type="ECO:0000259" key="4">
    <source>
        <dbReference type="PROSITE" id="PS01124"/>
    </source>
</evidence>
<dbReference type="Pfam" id="PF02311">
    <property type="entry name" value="AraC_binding"/>
    <property type="match status" value="1"/>
</dbReference>
<dbReference type="EMBL" id="JAUKUC010000001">
    <property type="protein sequence ID" value="MDO1511084.1"/>
    <property type="molecule type" value="Genomic_DNA"/>
</dbReference>
<dbReference type="PRINTS" id="PR00032">
    <property type="entry name" value="HTHARAC"/>
</dbReference>
<evidence type="ECO:0000256" key="1">
    <source>
        <dbReference type="ARBA" id="ARBA00023015"/>
    </source>
</evidence>
<dbReference type="PANTHER" id="PTHR43280:SF27">
    <property type="entry name" value="TRANSCRIPTIONAL REGULATOR MTLR"/>
    <property type="match status" value="1"/>
</dbReference>
<dbReference type="SUPFAM" id="SSF51182">
    <property type="entry name" value="RmlC-like cupins"/>
    <property type="match status" value="1"/>
</dbReference>
<evidence type="ECO:0000256" key="3">
    <source>
        <dbReference type="ARBA" id="ARBA00023163"/>
    </source>
</evidence>
<dbReference type="SMART" id="SM00342">
    <property type="entry name" value="HTH_ARAC"/>
    <property type="match status" value="1"/>
</dbReference>
<sequence>MKPIIERIDLKKSQTSFRYFKLKEQQFKPFWHYHPELELTLITKGSGTRFVGNSILNYTENDLVLLGSNLPHNYISHLNNPSMTQEAIVIQFPAHLFDSFIECEAFKTLYSSATRGIQFLHPGPQLLEQLCSFDDLSKTGQLAALIEIIQQLLLHEDTVYLSSSSYLPQIVTDKSKSKIKVITSYILENLTSKLTVNLMAEKAHMIAPSFCRWFKKSTGHSFVTFLNLSRIELACMHLSTTDKPIQAIAFDCGFESLSHFNRTFKKLKGVSPREFRNSMLSH</sequence>
<name>A0ABT8RJ51_9FLAO</name>
<dbReference type="RefSeq" id="WP_304434091.1">
    <property type="nucleotide sequence ID" value="NZ_JAUKUC010000001.1"/>
</dbReference>
<keyword evidence="1" id="KW-0805">Transcription regulation</keyword>
<dbReference type="Gene3D" id="1.10.10.60">
    <property type="entry name" value="Homeodomain-like"/>
    <property type="match status" value="2"/>
</dbReference>
<accession>A0ABT8RJ51</accession>
<evidence type="ECO:0000313" key="5">
    <source>
        <dbReference type="EMBL" id="MDO1511084.1"/>
    </source>
</evidence>
<keyword evidence="2" id="KW-0238">DNA-binding</keyword>
<dbReference type="InterPro" id="IPR018060">
    <property type="entry name" value="HTH_AraC"/>
</dbReference>
<protein>
    <submittedName>
        <fullName evidence="5">AraC family transcriptional regulator</fullName>
    </submittedName>
</protein>
<dbReference type="Gene3D" id="2.60.120.10">
    <property type="entry name" value="Jelly Rolls"/>
    <property type="match status" value="1"/>
</dbReference>
<dbReference type="InterPro" id="IPR003313">
    <property type="entry name" value="AraC-bd"/>
</dbReference>
<dbReference type="Pfam" id="PF12833">
    <property type="entry name" value="HTH_18"/>
    <property type="match status" value="1"/>
</dbReference>
<reference evidence="5" key="1">
    <citation type="journal article" date="2014" name="Int. J. Syst. Evol. Microbiol.">
        <title>Complete genome of a new Firmicutes species belonging to the dominant human colonic microbiota ('Ruminococcus bicirculans') reveals two chromosomes and a selective capacity to utilize plant glucans.</title>
        <authorList>
            <consortium name="NISC Comparative Sequencing Program"/>
            <person name="Wegmann U."/>
            <person name="Louis P."/>
            <person name="Goesmann A."/>
            <person name="Henrissat B."/>
            <person name="Duncan S.H."/>
            <person name="Flint H.J."/>
        </authorList>
    </citation>
    <scope>NUCLEOTIDE SEQUENCE</scope>
    <source>
        <strain evidence="5">CECT 8869</strain>
    </source>
</reference>
<dbReference type="Proteomes" id="UP001168579">
    <property type="component" value="Unassembled WGS sequence"/>
</dbReference>
<evidence type="ECO:0000313" key="6">
    <source>
        <dbReference type="Proteomes" id="UP001168579"/>
    </source>
</evidence>
<keyword evidence="6" id="KW-1185">Reference proteome</keyword>
<dbReference type="InterPro" id="IPR009057">
    <property type="entry name" value="Homeodomain-like_sf"/>
</dbReference>
<comment type="caution">
    <text evidence="5">The sequence shown here is derived from an EMBL/GenBank/DDBJ whole genome shotgun (WGS) entry which is preliminary data.</text>
</comment>
<dbReference type="PROSITE" id="PS00041">
    <property type="entry name" value="HTH_ARAC_FAMILY_1"/>
    <property type="match status" value="1"/>
</dbReference>
<dbReference type="SUPFAM" id="SSF46689">
    <property type="entry name" value="Homeodomain-like"/>
    <property type="match status" value="2"/>
</dbReference>
<gene>
    <name evidence="5" type="ORF">Q2T41_00205</name>
</gene>
<dbReference type="PROSITE" id="PS01124">
    <property type="entry name" value="HTH_ARAC_FAMILY_2"/>
    <property type="match status" value="1"/>
</dbReference>
<dbReference type="PANTHER" id="PTHR43280">
    <property type="entry name" value="ARAC-FAMILY TRANSCRIPTIONAL REGULATOR"/>
    <property type="match status" value="1"/>
</dbReference>
<dbReference type="InterPro" id="IPR014710">
    <property type="entry name" value="RmlC-like_jellyroll"/>
</dbReference>
<dbReference type="CDD" id="cd06976">
    <property type="entry name" value="cupin_MtlR-like_N"/>
    <property type="match status" value="1"/>
</dbReference>
<organism evidence="5 6">
    <name type="scientific">Maribacter confluentis</name>
    <dbReference type="NCBI Taxonomy" id="1656093"/>
    <lineage>
        <taxon>Bacteria</taxon>
        <taxon>Pseudomonadati</taxon>
        <taxon>Bacteroidota</taxon>
        <taxon>Flavobacteriia</taxon>
        <taxon>Flavobacteriales</taxon>
        <taxon>Flavobacteriaceae</taxon>
        <taxon>Maribacter</taxon>
    </lineage>
</organism>
<dbReference type="InterPro" id="IPR020449">
    <property type="entry name" value="Tscrpt_reg_AraC-type_HTH"/>
</dbReference>
<reference evidence="5" key="2">
    <citation type="submission" date="2023-06" db="EMBL/GenBank/DDBJ databases">
        <authorList>
            <person name="Lucena T."/>
            <person name="Sun Q."/>
        </authorList>
    </citation>
    <scope>NUCLEOTIDE SEQUENCE</scope>
    <source>
        <strain evidence="5">CECT 8869</strain>
    </source>
</reference>
<evidence type="ECO:0000256" key="2">
    <source>
        <dbReference type="ARBA" id="ARBA00023125"/>
    </source>
</evidence>
<feature type="domain" description="HTH araC/xylS-type" evidence="4">
    <location>
        <begin position="180"/>
        <end position="278"/>
    </location>
</feature>
<dbReference type="InterPro" id="IPR018062">
    <property type="entry name" value="HTH_AraC-typ_CS"/>
</dbReference>
<dbReference type="InterPro" id="IPR011051">
    <property type="entry name" value="RmlC_Cupin_sf"/>
</dbReference>
<keyword evidence="3" id="KW-0804">Transcription</keyword>
<proteinExistence type="predicted"/>